<sequence length="87" mass="9345">AKPLTGGPPRWRLRGQQALLPGRCPSKTPPSSRQVPGVPATTRSPGGQLEITTAPLSLGKWARPWLTPRELVLSVEVPQPARLPGIR</sequence>
<protein>
    <submittedName>
        <fullName evidence="2">Uncharacterized protein</fullName>
    </submittedName>
</protein>
<gene>
    <name evidence="2" type="ORF">PGLA2088_LOCUS32507</name>
</gene>
<comment type="caution">
    <text evidence="2">The sequence shown here is derived from an EMBL/GenBank/DDBJ whole genome shotgun (WGS) entry which is preliminary data.</text>
</comment>
<reference evidence="2" key="1">
    <citation type="submission" date="2021-02" db="EMBL/GenBank/DDBJ databases">
        <authorList>
            <person name="Dougan E. K."/>
            <person name="Rhodes N."/>
            <person name="Thang M."/>
            <person name="Chan C."/>
        </authorList>
    </citation>
    <scope>NUCLEOTIDE SEQUENCE</scope>
</reference>
<dbReference type="EMBL" id="CAJNNW010030152">
    <property type="protein sequence ID" value="CAE8702624.1"/>
    <property type="molecule type" value="Genomic_DNA"/>
</dbReference>
<evidence type="ECO:0000256" key="1">
    <source>
        <dbReference type="SAM" id="MobiDB-lite"/>
    </source>
</evidence>
<evidence type="ECO:0000313" key="2">
    <source>
        <dbReference type="EMBL" id="CAE8702624.1"/>
    </source>
</evidence>
<dbReference type="AlphaFoldDB" id="A0A813KF25"/>
<feature type="non-terminal residue" evidence="2">
    <location>
        <position position="87"/>
    </location>
</feature>
<organism evidence="2 3">
    <name type="scientific">Polarella glacialis</name>
    <name type="common">Dinoflagellate</name>
    <dbReference type="NCBI Taxonomy" id="89957"/>
    <lineage>
        <taxon>Eukaryota</taxon>
        <taxon>Sar</taxon>
        <taxon>Alveolata</taxon>
        <taxon>Dinophyceae</taxon>
        <taxon>Suessiales</taxon>
        <taxon>Suessiaceae</taxon>
        <taxon>Polarella</taxon>
    </lineage>
</organism>
<accession>A0A813KF25</accession>
<evidence type="ECO:0000313" key="3">
    <source>
        <dbReference type="Proteomes" id="UP000626109"/>
    </source>
</evidence>
<dbReference type="Proteomes" id="UP000626109">
    <property type="component" value="Unassembled WGS sequence"/>
</dbReference>
<feature type="region of interest" description="Disordered" evidence="1">
    <location>
        <begin position="20"/>
        <end position="49"/>
    </location>
</feature>
<name>A0A813KF25_POLGL</name>
<feature type="non-terminal residue" evidence="2">
    <location>
        <position position="1"/>
    </location>
</feature>
<proteinExistence type="predicted"/>